<keyword evidence="3" id="KW-1185">Reference proteome</keyword>
<organism evidence="2 3">
    <name type="scientific">Dendrothele bispora (strain CBS 962.96)</name>
    <dbReference type="NCBI Taxonomy" id="1314807"/>
    <lineage>
        <taxon>Eukaryota</taxon>
        <taxon>Fungi</taxon>
        <taxon>Dikarya</taxon>
        <taxon>Basidiomycota</taxon>
        <taxon>Agaricomycotina</taxon>
        <taxon>Agaricomycetes</taxon>
        <taxon>Agaricomycetidae</taxon>
        <taxon>Agaricales</taxon>
        <taxon>Agaricales incertae sedis</taxon>
        <taxon>Dendrothele</taxon>
    </lineage>
</organism>
<protein>
    <submittedName>
        <fullName evidence="2">Uncharacterized protein</fullName>
    </submittedName>
</protein>
<gene>
    <name evidence="2" type="ORF">K435DRAFT_867232</name>
</gene>
<evidence type="ECO:0000313" key="3">
    <source>
        <dbReference type="Proteomes" id="UP000297245"/>
    </source>
</evidence>
<evidence type="ECO:0000256" key="1">
    <source>
        <dbReference type="SAM" id="MobiDB-lite"/>
    </source>
</evidence>
<dbReference type="EMBL" id="ML179447">
    <property type="protein sequence ID" value="THU87527.1"/>
    <property type="molecule type" value="Genomic_DNA"/>
</dbReference>
<dbReference type="Proteomes" id="UP000297245">
    <property type="component" value="Unassembled WGS sequence"/>
</dbReference>
<name>A0A4S8LEX1_DENBC</name>
<dbReference type="AlphaFoldDB" id="A0A4S8LEX1"/>
<evidence type="ECO:0000313" key="2">
    <source>
        <dbReference type="EMBL" id="THU87527.1"/>
    </source>
</evidence>
<feature type="region of interest" description="Disordered" evidence="1">
    <location>
        <begin position="1"/>
        <end position="27"/>
    </location>
</feature>
<sequence length="62" mass="7169">MKDSRIGSRQFRRLTVSDGKNKRKRPDKALQEYEHVNKSVKQWSLLVLTVRLIPTSKMGLSG</sequence>
<accession>A0A4S8LEX1</accession>
<proteinExistence type="predicted"/>
<reference evidence="2 3" key="1">
    <citation type="journal article" date="2019" name="Nat. Ecol. Evol.">
        <title>Megaphylogeny resolves global patterns of mushroom evolution.</title>
        <authorList>
            <person name="Varga T."/>
            <person name="Krizsan K."/>
            <person name="Foldi C."/>
            <person name="Dima B."/>
            <person name="Sanchez-Garcia M."/>
            <person name="Sanchez-Ramirez S."/>
            <person name="Szollosi G.J."/>
            <person name="Szarkandi J.G."/>
            <person name="Papp V."/>
            <person name="Albert L."/>
            <person name="Andreopoulos W."/>
            <person name="Angelini C."/>
            <person name="Antonin V."/>
            <person name="Barry K.W."/>
            <person name="Bougher N.L."/>
            <person name="Buchanan P."/>
            <person name="Buyck B."/>
            <person name="Bense V."/>
            <person name="Catcheside P."/>
            <person name="Chovatia M."/>
            <person name="Cooper J."/>
            <person name="Damon W."/>
            <person name="Desjardin D."/>
            <person name="Finy P."/>
            <person name="Geml J."/>
            <person name="Haridas S."/>
            <person name="Hughes K."/>
            <person name="Justo A."/>
            <person name="Karasinski D."/>
            <person name="Kautmanova I."/>
            <person name="Kiss B."/>
            <person name="Kocsube S."/>
            <person name="Kotiranta H."/>
            <person name="LaButti K.M."/>
            <person name="Lechner B.E."/>
            <person name="Liimatainen K."/>
            <person name="Lipzen A."/>
            <person name="Lukacs Z."/>
            <person name="Mihaltcheva S."/>
            <person name="Morgado L.N."/>
            <person name="Niskanen T."/>
            <person name="Noordeloos M.E."/>
            <person name="Ohm R.A."/>
            <person name="Ortiz-Santana B."/>
            <person name="Ovrebo C."/>
            <person name="Racz N."/>
            <person name="Riley R."/>
            <person name="Savchenko A."/>
            <person name="Shiryaev A."/>
            <person name="Soop K."/>
            <person name="Spirin V."/>
            <person name="Szebenyi C."/>
            <person name="Tomsovsky M."/>
            <person name="Tulloss R.E."/>
            <person name="Uehling J."/>
            <person name="Grigoriev I.V."/>
            <person name="Vagvolgyi C."/>
            <person name="Papp T."/>
            <person name="Martin F.M."/>
            <person name="Miettinen O."/>
            <person name="Hibbett D.S."/>
            <person name="Nagy L.G."/>
        </authorList>
    </citation>
    <scope>NUCLEOTIDE SEQUENCE [LARGE SCALE GENOMIC DNA]</scope>
    <source>
        <strain evidence="2 3">CBS 962.96</strain>
    </source>
</reference>